<dbReference type="InterPro" id="IPR050357">
    <property type="entry name" value="Arrestin_domain-protein"/>
</dbReference>
<feature type="domain" description="Arrestin C-terminal-like" evidence="2">
    <location>
        <begin position="173"/>
        <end position="304"/>
    </location>
</feature>
<dbReference type="InterPro" id="IPR014756">
    <property type="entry name" value="Ig_E-set"/>
</dbReference>
<dbReference type="AlphaFoldDB" id="A0A168HIW2"/>
<feature type="region of interest" description="Disordered" evidence="1">
    <location>
        <begin position="312"/>
        <end position="339"/>
    </location>
</feature>
<dbReference type="PANTHER" id="PTHR11188">
    <property type="entry name" value="ARRESTIN DOMAIN CONTAINING PROTEIN"/>
    <property type="match status" value="1"/>
</dbReference>
<feature type="compositionally biased region" description="Low complexity" evidence="1">
    <location>
        <begin position="572"/>
        <end position="609"/>
    </location>
</feature>
<proteinExistence type="predicted"/>
<gene>
    <name evidence="3" type="ORF">MUCCIDRAFT_167278</name>
</gene>
<dbReference type="PANTHER" id="PTHR11188:SF176">
    <property type="entry name" value="ARRESTIN DOMAIN-CONTAINING PROTEIN 1"/>
    <property type="match status" value="1"/>
</dbReference>
<dbReference type="InterPro" id="IPR011022">
    <property type="entry name" value="Arrestin_C-like"/>
</dbReference>
<dbReference type="Pfam" id="PF00339">
    <property type="entry name" value="Arrestin_N"/>
    <property type="match status" value="1"/>
</dbReference>
<feature type="compositionally biased region" description="Low complexity" evidence="1">
    <location>
        <begin position="641"/>
        <end position="654"/>
    </location>
</feature>
<reference evidence="3 4" key="1">
    <citation type="submission" date="2015-06" db="EMBL/GenBank/DDBJ databases">
        <title>Expansion of signal transduction pathways in fungi by whole-genome duplication.</title>
        <authorList>
            <consortium name="DOE Joint Genome Institute"/>
            <person name="Corrochano L.M."/>
            <person name="Kuo A."/>
            <person name="Marcet-Houben M."/>
            <person name="Polaino S."/>
            <person name="Salamov A."/>
            <person name="Villalobos J.M."/>
            <person name="Alvarez M.I."/>
            <person name="Avalos J."/>
            <person name="Benito E.P."/>
            <person name="Benoit I."/>
            <person name="Burger G."/>
            <person name="Camino L.P."/>
            <person name="Canovas D."/>
            <person name="Cerda-Olmedo E."/>
            <person name="Cheng J.-F."/>
            <person name="Dominguez A."/>
            <person name="Elias M."/>
            <person name="Eslava A.P."/>
            <person name="Glaser F."/>
            <person name="Grimwood J."/>
            <person name="Gutierrez G."/>
            <person name="Heitman J."/>
            <person name="Henrissat B."/>
            <person name="Iturriaga E.A."/>
            <person name="Lang B.F."/>
            <person name="Lavin J.L."/>
            <person name="Lee S."/>
            <person name="Li W."/>
            <person name="Lindquist E."/>
            <person name="Lopez-Garcia S."/>
            <person name="Luque E.M."/>
            <person name="Marcos A.T."/>
            <person name="Martin J."/>
            <person name="Mccluskey K."/>
            <person name="Medina H.R."/>
            <person name="Miralles-Duran A."/>
            <person name="Miyazaki A."/>
            <person name="Munoz-Torres E."/>
            <person name="Oguiza J.A."/>
            <person name="Ohm R."/>
            <person name="Olmedo M."/>
            <person name="Orejas M."/>
            <person name="Ortiz-Castellanos L."/>
            <person name="Pisabarro A.G."/>
            <person name="Rodriguez-Romero J."/>
            <person name="Ruiz-Herrera J."/>
            <person name="Ruiz-Vazquez R."/>
            <person name="Sanz C."/>
            <person name="Schackwitz W."/>
            <person name="Schmutz J."/>
            <person name="Shahriari M."/>
            <person name="Shelest E."/>
            <person name="Silva-Franco F."/>
            <person name="Soanes D."/>
            <person name="Syed K."/>
            <person name="Tagua V.G."/>
            <person name="Talbot N.J."/>
            <person name="Thon M."/>
            <person name="De Vries R.P."/>
            <person name="Wiebenga A."/>
            <person name="Yadav J.S."/>
            <person name="Braun E.L."/>
            <person name="Baker S."/>
            <person name="Garre V."/>
            <person name="Horwitz B."/>
            <person name="Torres-Martinez S."/>
            <person name="Idnurm A."/>
            <person name="Herrera-Estrella A."/>
            <person name="Gabaldon T."/>
            <person name="Grigoriev I.V."/>
        </authorList>
    </citation>
    <scope>NUCLEOTIDE SEQUENCE [LARGE SCALE GENOMIC DNA]</scope>
    <source>
        <strain evidence="3 4">CBS 277.49</strain>
    </source>
</reference>
<dbReference type="SMART" id="SM01017">
    <property type="entry name" value="Arrestin_C"/>
    <property type="match status" value="1"/>
</dbReference>
<dbReference type="OrthoDB" id="7785529at2759"/>
<feature type="compositionally biased region" description="Low complexity" evidence="1">
    <location>
        <begin position="395"/>
        <end position="433"/>
    </location>
</feature>
<evidence type="ECO:0000313" key="3">
    <source>
        <dbReference type="EMBL" id="OAC98838.1"/>
    </source>
</evidence>
<dbReference type="InterPro" id="IPR011021">
    <property type="entry name" value="Arrestin-like_N"/>
</dbReference>
<dbReference type="GO" id="GO:0015031">
    <property type="term" value="P:protein transport"/>
    <property type="evidence" value="ECO:0007669"/>
    <property type="project" value="TreeGrafter"/>
</dbReference>
<feature type="compositionally biased region" description="Basic residues" evidence="1">
    <location>
        <begin position="624"/>
        <end position="638"/>
    </location>
</feature>
<comment type="caution">
    <text evidence="3">The sequence shown here is derived from an EMBL/GenBank/DDBJ whole genome shotgun (WGS) entry which is preliminary data.</text>
</comment>
<accession>A0A168HIW2</accession>
<feature type="region of interest" description="Disordered" evidence="1">
    <location>
        <begin position="550"/>
        <end position="654"/>
    </location>
</feature>
<feature type="region of interest" description="Disordered" evidence="1">
    <location>
        <begin position="390"/>
        <end position="463"/>
    </location>
</feature>
<feature type="compositionally biased region" description="Pro residues" evidence="1">
    <location>
        <begin position="555"/>
        <end position="571"/>
    </location>
</feature>
<dbReference type="VEuPathDB" id="FungiDB:MUCCIDRAFT_167278"/>
<dbReference type="Gene3D" id="2.60.40.640">
    <property type="match status" value="2"/>
</dbReference>
<sequence>MNLDVVVAIVSILDIRLEEEKFYFPGETIKGFVLIHPKSAIKVNSIQLKFSGQVYIHLKEKETNTLFQNALVLSVYPNSTSPKQTTLDASEHSFPFQFVVPKNLNLPSSMEFGKKGHIRYTINALLDRPMIPESLCPKVEYAVSLLEYIDIEKDQFKVPQEKSQDIMLPKAKYNQKCMVRASMPRLGFTRGDIVPLKVNIDHFTSFSRKNGVTVDLVRTVEIRTSRHTVFKETVLRSTQYDMDIKATSNQQTILCQLLIPTSTPPSIRYKDKVLRFHYKVRVSVSFGDKSTCTLDMPIVIGTWPRAAVPIEDDDDASSAADGLDNHGENSDDDDDDIESLKTCSVDDQSSVQTCSNILPSWHTNNSSTSTLTTAQRNSIISNNEDLVGRSDSVASKASNRSHNSVSSWKSSRSWEYQQQQQQQYYHHQYSQSSNNLSRNGSQSTTLSSPDRLPSYYNNGSSMVGHNRASSVYSTDYPLYGSTNNNINRNSSQGSNGYNPYYNNARQSMVSLPPLAGPMVQPQQTYNTNRLSRYSRYEEEPPMILENDVPTHILEPLPPPPSTNASSPPIPPTIQESQYEQPTPTPTTTATSQTAPPYLSESSSDSSSSFDDSDDDDDLLAIIERKKKKEQKELRKKHKAEAASNSSAASAAPAS</sequence>
<name>A0A168HIW2_MUCCL</name>
<dbReference type="EMBL" id="AMYB01000009">
    <property type="protein sequence ID" value="OAC98838.1"/>
    <property type="molecule type" value="Genomic_DNA"/>
</dbReference>
<evidence type="ECO:0000256" key="1">
    <source>
        <dbReference type="SAM" id="MobiDB-lite"/>
    </source>
</evidence>
<organism evidence="3 4">
    <name type="scientific">Mucor lusitanicus CBS 277.49</name>
    <dbReference type="NCBI Taxonomy" id="747725"/>
    <lineage>
        <taxon>Eukaryota</taxon>
        <taxon>Fungi</taxon>
        <taxon>Fungi incertae sedis</taxon>
        <taxon>Mucoromycota</taxon>
        <taxon>Mucoromycotina</taxon>
        <taxon>Mucoromycetes</taxon>
        <taxon>Mucorales</taxon>
        <taxon>Mucorineae</taxon>
        <taxon>Mucoraceae</taxon>
        <taxon>Mucor</taxon>
    </lineage>
</organism>
<dbReference type="Pfam" id="PF02752">
    <property type="entry name" value="Arrestin_C"/>
    <property type="match status" value="1"/>
</dbReference>
<protein>
    <recommendedName>
        <fullName evidence="2">Arrestin C-terminal-like domain-containing protein</fullName>
    </recommendedName>
</protein>
<feature type="compositionally biased region" description="Polar residues" evidence="1">
    <location>
        <begin position="434"/>
        <end position="448"/>
    </location>
</feature>
<dbReference type="Proteomes" id="UP000077051">
    <property type="component" value="Unassembled WGS sequence"/>
</dbReference>
<dbReference type="InterPro" id="IPR014752">
    <property type="entry name" value="Arrestin-like_C"/>
</dbReference>
<evidence type="ECO:0000259" key="2">
    <source>
        <dbReference type="SMART" id="SM01017"/>
    </source>
</evidence>
<evidence type="ECO:0000313" key="4">
    <source>
        <dbReference type="Proteomes" id="UP000077051"/>
    </source>
</evidence>
<dbReference type="SUPFAM" id="SSF81296">
    <property type="entry name" value="E set domains"/>
    <property type="match status" value="2"/>
</dbReference>
<dbReference type="STRING" id="747725.A0A168HIW2"/>
<dbReference type="GO" id="GO:0005737">
    <property type="term" value="C:cytoplasm"/>
    <property type="evidence" value="ECO:0007669"/>
    <property type="project" value="TreeGrafter"/>
</dbReference>
<keyword evidence="4" id="KW-1185">Reference proteome</keyword>